<sequence length="76" mass="8803">MKNEEEEEEEEEEEGEEEEEEKEEEEESDTYQSGRHVGLFLAKKRTLRGLQQKKGTYCKGDNSELLNDAAGCLTFL</sequence>
<organism evidence="2 3">
    <name type="scientific">Elysia marginata</name>
    <dbReference type="NCBI Taxonomy" id="1093978"/>
    <lineage>
        <taxon>Eukaryota</taxon>
        <taxon>Metazoa</taxon>
        <taxon>Spiralia</taxon>
        <taxon>Lophotrochozoa</taxon>
        <taxon>Mollusca</taxon>
        <taxon>Gastropoda</taxon>
        <taxon>Heterobranchia</taxon>
        <taxon>Euthyneura</taxon>
        <taxon>Panpulmonata</taxon>
        <taxon>Sacoglossa</taxon>
        <taxon>Placobranchoidea</taxon>
        <taxon>Plakobranchidae</taxon>
        <taxon>Elysia</taxon>
    </lineage>
</organism>
<accession>A0AAV4FMU6</accession>
<gene>
    <name evidence="2" type="ORF">ElyMa_005736200</name>
</gene>
<evidence type="ECO:0000256" key="1">
    <source>
        <dbReference type="SAM" id="MobiDB-lite"/>
    </source>
</evidence>
<feature type="non-terminal residue" evidence="2">
    <location>
        <position position="76"/>
    </location>
</feature>
<proteinExistence type="predicted"/>
<keyword evidence="3" id="KW-1185">Reference proteome</keyword>
<evidence type="ECO:0000313" key="2">
    <source>
        <dbReference type="EMBL" id="GFR73671.1"/>
    </source>
</evidence>
<protein>
    <recommendedName>
        <fullName evidence="4">CTNNB1 binding N-teminal domain-containing protein</fullName>
    </recommendedName>
</protein>
<reference evidence="2 3" key="1">
    <citation type="journal article" date="2021" name="Elife">
        <title>Chloroplast acquisition without the gene transfer in kleptoplastic sea slugs, Plakobranchus ocellatus.</title>
        <authorList>
            <person name="Maeda T."/>
            <person name="Takahashi S."/>
            <person name="Yoshida T."/>
            <person name="Shimamura S."/>
            <person name="Takaki Y."/>
            <person name="Nagai Y."/>
            <person name="Toyoda A."/>
            <person name="Suzuki Y."/>
            <person name="Arimoto A."/>
            <person name="Ishii H."/>
            <person name="Satoh N."/>
            <person name="Nishiyama T."/>
            <person name="Hasebe M."/>
            <person name="Maruyama T."/>
            <person name="Minagawa J."/>
            <person name="Obokata J."/>
            <person name="Shigenobu S."/>
        </authorList>
    </citation>
    <scope>NUCLEOTIDE SEQUENCE [LARGE SCALE GENOMIC DNA]</scope>
</reference>
<evidence type="ECO:0000313" key="3">
    <source>
        <dbReference type="Proteomes" id="UP000762676"/>
    </source>
</evidence>
<name>A0AAV4FMU6_9GAST</name>
<feature type="region of interest" description="Disordered" evidence="1">
    <location>
        <begin position="1"/>
        <end position="36"/>
    </location>
</feature>
<feature type="compositionally biased region" description="Acidic residues" evidence="1">
    <location>
        <begin position="1"/>
        <end position="29"/>
    </location>
</feature>
<evidence type="ECO:0008006" key="4">
    <source>
        <dbReference type="Google" id="ProtNLM"/>
    </source>
</evidence>
<dbReference type="Proteomes" id="UP000762676">
    <property type="component" value="Unassembled WGS sequence"/>
</dbReference>
<comment type="caution">
    <text evidence="2">The sequence shown here is derived from an EMBL/GenBank/DDBJ whole genome shotgun (WGS) entry which is preliminary data.</text>
</comment>
<dbReference type="AlphaFoldDB" id="A0AAV4FMU6"/>
<dbReference type="EMBL" id="BMAT01011481">
    <property type="protein sequence ID" value="GFR73671.1"/>
    <property type="molecule type" value="Genomic_DNA"/>
</dbReference>